<dbReference type="CDD" id="cd01335">
    <property type="entry name" value="Radical_SAM"/>
    <property type="match status" value="1"/>
</dbReference>
<evidence type="ECO:0000256" key="2">
    <source>
        <dbReference type="ARBA" id="ARBA00022691"/>
    </source>
</evidence>
<dbReference type="GO" id="GO:0003824">
    <property type="term" value="F:catalytic activity"/>
    <property type="evidence" value="ECO:0007669"/>
    <property type="project" value="InterPro"/>
</dbReference>
<dbReference type="KEGG" id="ttf:THTE_2305"/>
<dbReference type="PANTHER" id="PTHR43524">
    <property type="entry name" value="RADICAL SAM SUPERFAMILY PROTEIN"/>
    <property type="match status" value="1"/>
</dbReference>
<evidence type="ECO:0000313" key="7">
    <source>
        <dbReference type="EMBL" id="ASV74907.1"/>
    </source>
</evidence>
<evidence type="ECO:0000259" key="6">
    <source>
        <dbReference type="PROSITE" id="PS51918"/>
    </source>
</evidence>
<keyword evidence="2" id="KW-0949">S-adenosyl-L-methionine</keyword>
<dbReference type="InterPro" id="IPR007197">
    <property type="entry name" value="rSAM"/>
</dbReference>
<dbReference type="SUPFAM" id="SSF102114">
    <property type="entry name" value="Radical SAM enzymes"/>
    <property type="match status" value="1"/>
</dbReference>
<reference evidence="7 8" key="1">
    <citation type="journal article" name="Front. Microbiol.">
        <title>Sugar Metabolism of the First Thermophilic Planctomycete Thermogutta terrifontis: Comparative Genomic and Transcriptomic Approaches.</title>
        <authorList>
            <person name="Elcheninov A.G."/>
            <person name="Menzel P."/>
            <person name="Gudbergsdottir S.R."/>
            <person name="Slesarev A.I."/>
            <person name="Kadnikov V.V."/>
            <person name="Krogh A."/>
            <person name="Bonch-Osmolovskaya E.A."/>
            <person name="Peng X."/>
            <person name="Kublanov I.V."/>
        </authorList>
    </citation>
    <scope>NUCLEOTIDE SEQUENCE [LARGE SCALE GENOMIC DNA]</scope>
    <source>
        <strain evidence="7 8">R1</strain>
    </source>
</reference>
<name>A0A286RG29_9BACT</name>
<dbReference type="GO" id="GO:0051536">
    <property type="term" value="F:iron-sulfur cluster binding"/>
    <property type="evidence" value="ECO:0007669"/>
    <property type="project" value="UniProtKB-KW"/>
</dbReference>
<dbReference type="Proteomes" id="UP000215086">
    <property type="component" value="Chromosome"/>
</dbReference>
<organism evidence="7 8">
    <name type="scientific">Thermogutta terrifontis</name>
    <dbReference type="NCBI Taxonomy" id="1331910"/>
    <lineage>
        <taxon>Bacteria</taxon>
        <taxon>Pseudomonadati</taxon>
        <taxon>Planctomycetota</taxon>
        <taxon>Planctomycetia</taxon>
        <taxon>Pirellulales</taxon>
        <taxon>Thermoguttaceae</taxon>
        <taxon>Thermogutta</taxon>
    </lineage>
</organism>
<dbReference type="GO" id="GO:0046872">
    <property type="term" value="F:metal ion binding"/>
    <property type="evidence" value="ECO:0007669"/>
    <property type="project" value="UniProtKB-KW"/>
</dbReference>
<dbReference type="EMBL" id="CP018477">
    <property type="protein sequence ID" value="ASV74907.1"/>
    <property type="molecule type" value="Genomic_DNA"/>
</dbReference>
<keyword evidence="3" id="KW-0479">Metal-binding</keyword>
<proteinExistence type="predicted"/>
<comment type="cofactor">
    <cofactor evidence="1">
        <name>[4Fe-4S] cluster</name>
        <dbReference type="ChEBI" id="CHEBI:49883"/>
    </cofactor>
</comment>
<dbReference type="InterPro" id="IPR058240">
    <property type="entry name" value="rSAM_sf"/>
</dbReference>
<evidence type="ECO:0000256" key="1">
    <source>
        <dbReference type="ARBA" id="ARBA00001966"/>
    </source>
</evidence>
<dbReference type="PANTHER" id="PTHR43524:SF1">
    <property type="entry name" value="RADICAL SAM SUPERFAMILY PROTEIN"/>
    <property type="match status" value="1"/>
</dbReference>
<evidence type="ECO:0000256" key="4">
    <source>
        <dbReference type="ARBA" id="ARBA00023004"/>
    </source>
</evidence>
<keyword evidence="8" id="KW-1185">Reference proteome</keyword>
<accession>A0A286RG29</accession>
<feature type="domain" description="Radical SAM core" evidence="6">
    <location>
        <begin position="45"/>
        <end position="255"/>
    </location>
</feature>
<protein>
    <submittedName>
        <fullName evidence="7">Radical SAM domain protein</fullName>
    </submittedName>
</protein>
<evidence type="ECO:0000256" key="3">
    <source>
        <dbReference type="ARBA" id="ARBA00022723"/>
    </source>
</evidence>
<dbReference type="InterPro" id="IPR013785">
    <property type="entry name" value="Aldolase_TIM"/>
</dbReference>
<gene>
    <name evidence="7" type="ORF">THTE_2305</name>
</gene>
<dbReference type="RefSeq" id="WP_095415103.1">
    <property type="nucleotide sequence ID" value="NZ_CP018477.1"/>
</dbReference>
<dbReference type="Pfam" id="PF04055">
    <property type="entry name" value="Radical_SAM"/>
    <property type="match status" value="1"/>
</dbReference>
<keyword evidence="4" id="KW-0408">Iron</keyword>
<evidence type="ECO:0000256" key="5">
    <source>
        <dbReference type="ARBA" id="ARBA00023014"/>
    </source>
</evidence>
<sequence>MIIPRLLFRAITRVSPRNLYNAWRLWFVPGFAALRKFRERQATGQFFPPFFFIALTDACNLQCRGCWITSQGKPRQLSLEDVTTFINSAKRQGNRFYILLGGEPFLYKDLITLLQTHRDCYFQIITNGVLISPESVREIARAGNATLLISVDGFQPANDFRRGEGVFEQIIHAMKWLKEHRVLFGIATTLTSTNWEEVLSHEFIRWADSQGAIYLWYYIYRPVGPTPTPDLALNREQIAAVRRRLLALRKESPIILIDTYWDAAGRAVCPAAAGLGYHIGPAGDIELCPPLSFATATIRDNNGDLSQTIQHNSLLRDFRPFVHARTRGCVILEHPQDLIQFLREHDARDTSGRDAYLELGQLQPRPSHHLPEAEIPEDTWLYRWLKKNLFFGLAAYG</sequence>
<dbReference type="SFLD" id="SFLDS00029">
    <property type="entry name" value="Radical_SAM"/>
    <property type="match status" value="1"/>
</dbReference>
<dbReference type="OrthoDB" id="9782387at2"/>
<evidence type="ECO:0000313" key="8">
    <source>
        <dbReference type="Proteomes" id="UP000215086"/>
    </source>
</evidence>
<dbReference type="Gene3D" id="3.20.20.70">
    <property type="entry name" value="Aldolase class I"/>
    <property type="match status" value="1"/>
</dbReference>
<dbReference type="SFLD" id="SFLDG01067">
    <property type="entry name" value="SPASM/twitch_domain_containing"/>
    <property type="match status" value="1"/>
</dbReference>
<dbReference type="AlphaFoldDB" id="A0A286RG29"/>
<dbReference type="PROSITE" id="PS51918">
    <property type="entry name" value="RADICAL_SAM"/>
    <property type="match status" value="1"/>
</dbReference>
<keyword evidence="5" id="KW-0411">Iron-sulfur</keyword>